<organism evidence="2 3">
    <name type="scientific">Mycena rosella</name>
    <name type="common">Pink bonnet</name>
    <name type="synonym">Agaricus rosellus</name>
    <dbReference type="NCBI Taxonomy" id="1033263"/>
    <lineage>
        <taxon>Eukaryota</taxon>
        <taxon>Fungi</taxon>
        <taxon>Dikarya</taxon>
        <taxon>Basidiomycota</taxon>
        <taxon>Agaricomycotina</taxon>
        <taxon>Agaricomycetes</taxon>
        <taxon>Agaricomycetidae</taxon>
        <taxon>Agaricales</taxon>
        <taxon>Marasmiineae</taxon>
        <taxon>Mycenaceae</taxon>
        <taxon>Mycena</taxon>
    </lineage>
</organism>
<gene>
    <name evidence="2" type="ORF">B0H17DRAFT_1217756</name>
</gene>
<protein>
    <submittedName>
        <fullName evidence="2">Uncharacterized protein</fullName>
    </submittedName>
</protein>
<feature type="region of interest" description="Disordered" evidence="1">
    <location>
        <begin position="77"/>
        <end position="110"/>
    </location>
</feature>
<name>A0AAD7BVM6_MYCRO</name>
<feature type="region of interest" description="Disordered" evidence="1">
    <location>
        <begin position="48"/>
        <end position="67"/>
    </location>
</feature>
<dbReference type="AlphaFoldDB" id="A0AAD7BVM6"/>
<accession>A0AAD7BVM6</accession>
<proteinExistence type="predicted"/>
<sequence>MSVPMQPFPREDLKAPDVFWDEDRSDFDGEVDEEFNEALDAVRALHSRNCTPSQPPPAAASSDSECSCKKGYWSGYSMPDNDVTSQEESAPGFSAASTHRLSRRLSRPERSRLLRTLLDAALPGDVPRQKVRVRLRSAASAPPLPPHPEHPEPAPRPAPPHAHLRPGALALPLPAPDGRPAPTRIACDA</sequence>
<reference evidence="2" key="1">
    <citation type="submission" date="2023-03" db="EMBL/GenBank/DDBJ databases">
        <title>Massive genome expansion in bonnet fungi (Mycena s.s.) driven by repeated elements and novel gene families across ecological guilds.</title>
        <authorList>
            <consortium name="Lawrence Berkeley National Laboratory"/>
            <person name="Harder C.B."/>
            <person name="Miyauchi S."/>
            <person name="Viragh M."/>
            <person name="Kuo A."/>
            <person name="Thoen E."/>
            <person name="Andreopoulos B."/>
            <person name="Lu D."/>
            <person name="Skrede I."/>
            <person name="Drula E."/>
            <person name="Henrissat B."/>
            <person name="Morin E."/>
            <person name="Kohler A."/>
            <person name="Barry K."/>
            <person name="LaButti K."/>
            <person name="Morin E."/>
            <person name="Salamov A."/>
            <person name="Lipzen A."/>
            <person name="Mereny Z."/>
            <person name="Hegedus B."/>
            <person name="Baldrian P."/>
            <person name="Stursova M."/>
            <person name="Weitz H."/>
            <person name="Taylor A."/>
            <person name="Grigoriev I.V."/>
            <person name="Nagy L.G."/>
            <person name="Martin F."/>
            <person name="Kauserud H."/>
        </authorList>
    </citation>
    <scope>NUCLEOTIDE SEQUENCE</scope>
    <source>
        <strain evidence="2">CBHHK067</strain>
    </source>
</reference>
<evidence type="ECO:0000313" key="2">
    <source>
        <dbReference type="EMBL" id="KAJ7631774.1"/>
    </source>
</evidence>
<dbReference type="Proteomes" id="UP001221757">
    <property type="component" value="Unassembled WGS sequence"/>
</dbReference>
<evidence type="ECO:0000256" key="1">
    <source>
        <dbReference type="SAM" id="MobiDB-lite"/>
    </source>
</evidence>
<comment type="caution">
    <text evidence="2">The sequence shown here is derived from an EMBL/GenBank/DDBJ whole genome shotgun (WGS) entry which is preliminary data.</text>
</comment>
<keyword evidence="3" id="KW-1185">Reference proteome</keyword>
<evidence type="ECO:0000313" key="3">
    <source>
        <dbReference type="Proteomes" id="UP001221757"/>
    </source>
</evidence>
<feature type="region of interest" description="Disordered" evidence="1">
    <location>
        <begin position="123"/>
        <end position="189"/>
    </location>
</feature>
<dbReference type="EMBL" id="JARKIE010000508">
    <property type="protein sequence ID" value="KAJ7631774.1"/>
    <property type="molecule type" value="Genomic_DNA"/>
</dbReference>